<accession>V4AR55</accession>
<dbReference type="RefSeq" id="XP_009049591.1">
    <property type="nucleotide sequence ID" value="XM_009051343.1"/>
</dbReference>
<dbReference type="GeneID" id="20250849"/>
<proteinExistence type="predicted"/>
<dbReference type="EMBL" id="KB200938">
    <property type="protein sequence ID" value="ESO99732.1"/>
    <property type="molecule type" value="Genomic_DNA"/>
</dbReference>
<dbReference type="Proteomes" id="UP000030746">
    <property type="component" value="Unassembled WGS sequence"/>
</dbReference>
<organism evidence="2 3">
    <name type="scientific">Lottia gigantea</name>
    <name type="common">Giant owl limpet</name>
    <dbReference type="NCBI Taxonomy" id="225164"/>
    <lineage>
        <taxon>Eukaryota</taxon>
        <taxon>Metazoa</taxon>
        <taxon>Spiralia</taxon>
        <taxon>Lophotrochozoa</taxon>
        <taxon>Mollusca</taxon>
        <taxon>Gastropoda</taxon>
        <taxon>Patellogastropoda</taxon>
        <taxon>Lottioidea</taxon>
        <taxon>Lottiidae</taxon>
        <taxon>Lottia</taxon>
    </lineage>
</organism>
<sequence>MILEAVIEEKKFSGLSPLKFEDLFDMDEIDESASKSSLQDDIATSSISQPTCSKYGADFSPISVCIELSDSDSSTCSSQSEILARRKKTAQLSKNLSRLKIEKSGKEPFLNYLGLVPNAKAISIQNETEHKDVADVDCEIIGVEGLDECDNVPMTSPRTPHSLMSQLSRDVEGSARKRLFSLSESVDRLSDSELHDSGIYLRKTSIQGSLLGIDFSSYLGQRIRRHVKADVSNIIKNPETYCTTTWIKNDMIEKLRHRQSDYPVTFRFKKKGSIRHRRCHEYKFNASERREFMRIAKTGLNKEGRRLKRLMKRVSVVLYRVKPSVIEEWRKPKPKPIWIDDDISIVEIEPAPGSSSSFFGGHNVSNNHYLNHRAGPSNQLWRQEPRPQFLVKKDQRSSELLFLPLAGQNRNIFPYSNSCMQSRSDMGPANRRKQNFSQLRTDLSLVDSLQNGSSDSNRCFPFNYGVSNSRSNLNGANSNILDNSILKHHLSSDMSENIPALDFSDPKIFSRSLNRPGPLSSKTSNYSRPGPLSSKRDFKTSRPGPLSSKQGSNHQPGNSLVRSNSIRPDSPNVLNPNAYPHLQKNLLQPLNQNAFSQRNIAPKPSASGSLAISSVYSISSVSSSGSAVSHSAVSANLNIQIGQIGSLTGGTESQVAYPTGIKPNEYLTNIPPNLSLSNVASCKSLSVSKMAEYVVEKNVDSDTNEVVEVICIEDDD</sequence>
<reference evidence="2 3" key="1">
    <citation type="journal article" date="2013" name="Nature">
        <title>Insights into bilaterian evolution from three spiralian genomes.</title>
        <authorList>
            <person name="Simakov O."/>
            <person name="Marletaz F."/>
            <person name="Cho S.J."/>
            <person name="Edsinger-Gonzales E."/>
            <person name="Havlak P."/>
            <person name="Hellsten U."/>
            <person name="Kuo D.H."/>
            <person name="Larsson T."/>
            <person name="Lv J."/>
            <person name="Arendt D."/>
            <person name="Savage R."/>
            <person name="Osoegawa K."/>
            <person name="de Jong P."/>
            <person name="Grimwood J."/>
            <person name="Chapman J.A."/>
            <person name="Shapiro H."/>
            <person name="Aerts A."/>
            <person name="Otillar R.P."/>
            <person name="Terry A.Y."/>
            <person name="Boore J.L."/>
            <person name="Grigoriev I.V."/>
            <person name="Lindberg D.R."/>
            <person name="Seaver E.C."/>
            <person name="Weisblat D.A."/>
            <person name="Putnam N.H."/>
            <person name="Rokhsar D.S."/>
        </authorList>
    </citation>
    <scope>NUCLEOTIDE SEQUENCE [LARGE SCALE GENOMIC DNA]</scope>
</reference>
<dbReference type="AlphaFoldDB" id="V4AR55"/>
<dbReference type="CTD" id="20250849"/>
<keyword evidence="3" id="KW-1185">Reference proteome</keyword>
<evidence type="ECO:0000313" key="2">
    <source>
        <dbReference type="EMBL" id="ESO99732.1"/>
    </source>
</evidence>
<dbReference type="OMA" id="ITIWIDD"/>
<gene>
    <name evidence="2" type="ORF">LOTGIDRAFT_238732</name>
</gene>
<dbReference type="HOGENOM" id="CLU_385997_0_0_1"/>
<dbReference type="KEGG" id="lgi:LOTGIDRAFT_238732"/>
<name>V4AR55_LOTGI</name>
<dbReference type="OrthoDB" id="6288734at2759"/>
<evidence type="ECO:0000256" key="1">
    <source>
        <dbReference type="SAM" id="MobiDB-lite"/>
    </source>
</evidence>
<protein>
    <submittedName>
        <fullName evidence="2">Uncharacterized protein</fullName>
    </submittedName>
</protein>
<feature type="region of interest" description="Disordered" evidence="1">
    <location>
        <begin position="512"/>
        <end position="579"/>
    </location>
</feature>
<feature type="compositionally biased region" description="Polar residues" evidence="1">
    <location>
        <begin position="547"/>
        <end position="575"/>
    </location>
</feature>
<evidence type="ECO:0000313" key="3">
    <source>
        <dbReference type="Proteomes" id="UP000030746"/>
    </source>
</evidence>